<dbReference type="InterPro" id="IPR003458">
    <property type="entry name" value="Phage_T4_Gp38_tail_assem"/>
</dbReference>
<organism evidence="1 2">
    <name type="scientific">Pseudomonas fluorescens</name>
    <dbReference type="NCBI Taxonomy" id="294"/>
    <lineage>
        <taxon>Bacteria</taxon>
        <taxon>Pseudomonadati</taxon>
        <taxon>Pseudomonadota</taxon>
        <taxon>Gammaproteobacteria</taxon>
        <taxon>Pseudomonadales</taxon>
        <taxon>Pseudomonadaceae</taxon>
        <taxon>Pseudomonas</taxon>
    </lineage>
</organism>
<reference evidence="1 2" key="1">
    <citation type="submission" date="2019-09" db="EMBL/GenBank/DDBJ databases">
        <authorList>
            <person name="Chandra G."/>
            <person name="Truman W A."/>
        </authorList>
    </citation>
    <scope>NUCLEOTIDE SEQUENCE [LARGE SCALE GENOMIC DNA]</scope>
    <source>
        <strain evidence="1">PS925</strain>
    </source>
</reference>
<evidence type="ECO:0008006" key="3">
    <source>
        <dbReference type="Google" id="ProtNLM"/>
    </source>
</evidence>
<gene>
    <name evidence="1" type="ORF">PS925_00488</name>
</gene>
<accession>A0A5E7S4J8</accession>
<name>A0A5E7S4J8_PSEFL</name>
<dbReference type="RefSeq" id="WP_150792510.1">
    <property type="nucleotide sequence ID" value="NZ_CABVJG010000001.1"/>
</dbReference>
<dbReference type="EMBL" id="CABVJG010000001">
    <property type="protein sequence ID" value="VVP80950.1"/>
    <property type="molecule type" value="Genomic_DNA"/>
</dbReference>
<evidence type="ECO:0000313" key="1">
    <source>
        <dbReference type="EMBL" id="VVP80950.1"/>
    </source>
</evidence>
<evidence type="ECO:0000313" key="2">
    <source>
        <dbReference type="Proteomes" id="UP000412311"/>
    </source>
</evidence>
<proteinExistence type="predicted"/>
<protein>
    <recommendedName>
        <fullName evidence="3">Tail fiber assembly protein</fullName>
    </recommendedName>
</protein>
<dbReference type="Pfam" id="PF02413">
    <property type="entry name" value="Caudo_TAP"/>
    <property type="match status" value="1"/>
</dbReference>
<dbReference type="AlphaFoldDB" id="A0A5E7S4J8"/>
<sequence>MTYYYVVNEATKEMTGPIELPITPGIGIQVPGNVIELAEQLPPAEPGYAWVWRNGIASQLIDLRNTIVYYKDTGMASYWSELGPLPDYLTSKARPGEYYVWKNNDWELDLEAQRAAFVAQAEIERDKRLQEVVIRVAPLQYAYELGEASSDQLTVLQVWKRYALKLANIELQPDYPLSIDWPVAPAKLVVSPTV</sequence>
<dbReference type="Proteomes" id="UP000412311">
    <property type="component" value="Unassembled WGS sequence"/>
</dbReference>